<organism evidence="2 3">
    <name type="scientific">Zea mays</name>
    <name type="common">Maize</name>
    <dbReference type="NCBI Taxonomy" id="4577"/>
    <lineage>
        <taxon>Eukaryota</taxon>
        <taxon>Viridiplantae</taxon>
        <taxon>Streptophyta</taxon>
        <taxon>Embryophyta</taxon>
        <taxon>Tracheophyta</taxon>
        <taxon>Spermatophyta</taxon>
        <taxon>Magnoliopsida</taxon>
        <taxon>Liliopsida</taxon>
        <taxon>Poales</taxon>
        <taxon>Poaceae</taxon>
        <taxon>PACMAD clade</taxon>
        <taxon>Panicoideae</taxon>
        <taxon>Andropogonodae</taxon>
        <taxon>Andropogoneae</taxon>
        <taxon>Tripsacinae</taxon>
        <taxon>Zea</taxon>
    </lineage>
</organism>
<feature type="region of interest" description="Disordered" evidence="1">
    <location>
        <begin position="91"/>
        <end position="112"/>
    </location>
</feature>
<dbReference type="AlphaFoldDB" id="A0A804QM73"/>
<accession>A0A804QM73</accession>
<reference evidence="3" key="1">
    <citation type="journal article" date="2009" name="Science">
        <title>The B73 maize genome: complexity, diversity, and dynamics.</title>
        <authorList>
            <person name="Schnable P.S."/>
            <person name="Ware D."/>
            <person name="Fulton R.S."/>
            <person name="Stein J.C."/>
            <person name="Wei F."/>
            <person name="Pasternak S."/>
            <person name="Liang C."/>
            <person name="Zhang J."/>
            <person name="Fulton L."/>
            <person name="Graves T.A."/>
            <person name="Minx P."/>
            <person name="Reily A.D."/>
            <person name="Courtney L."/>
            <person name="Kruchowski S.S."/>
            <person name="Tomlinson C."/>
            <person name="Strong C."/>
            <person name="Delehaunty K."/>
            <person name="Fronick C."/>
            <person name="Courtney B."/>
            <person name="Rock S.M."/>
            <person name="Belter E."/>
            <person name="Du F."/>
            <person name="Kim K."/>
            <person name="Abbott R.M."/>
            <person name="Cotton M."/>
            <person name="Levy A."/>
            <person name="Marchetto P."/>
            <person name="Ochoa K."/>
            <person name="Jackson S.M."/>
            <person name="Gillam B."/>
            <person name="Chen W."/>
            <person name="Yan L."/>
            <person name="Higginbotham J."/>
            <person name="Cardenas M."/>
            <person name="Waligorski J."/>
            <person name="Applebaum E."/>
            <person name="Phelps L."/>
            <person name="Falcone J."/>
            <person name="Kanchi K."/>
            <person name="Thane T."/>
            <person name="Scimone A."/>
            <person name="Thane N."/>
            <person name="Henke J."/>
            <person name="Wang T."/>
            <person name="Ruppert J."/>
            <person name="Shah N."/>
            <person name="Rotter K."/>
            <person name="Hodges J."/>
            <person name="Ingenthron E."/>
            <person name="Cordes M."/>
            <person name="Kohlberg S."/>
            <person name="Sgro J."/>
            <person name="Delgado B."/>
            <person name="Mead K."/>
            <person name="Chinwalla A."/>
            <person name="Leonard S."/>
            <person name="Crouse K."/>
            <person name="Collura K."/>
            <person name="Kudrna D."/>
            <person name="Currie J."/>
            <person name="He R."/>
            <person name="Angelova A."/>
            <person name="Rajasekar S."/>
            <person name="Mueller T."/>
            <person name="Lomeli R."/>
            <person name="Scara G."/>
            <person name="Ko A."/>
            <person name="Delaney K."/>
            <person name="Wissotski M."/>
            <person name="Lopez G."/>
            <person name="Campos D."/>
            <person name="Braidotti M."/>
            <person name="Ashley E."/>
            <person name="Golser W."/>
            <person name="Kim H."/>
            <person name="Lee S."/>
            <person name="Lin J."/>
            <person name="Dujmic Z."/>
            <person name="Kim W."/>
            <person name="Talag J."/>
            <person name="Zuccolo A."/>
            <person name="Fan C."/>
            <person name="Sebastian A."/>
            <person name="Kramer M."/>
            <person name="Spiegel L."/>
            <person name="Nascimento L."/>
            <person name="Zutavern T."/>
            <person name="Miller B."/>
            <person name="Ambroise C."/>
            <person name="Muller S."/>
            <person name="Spooner W."/>
            <person name="Narechania A."/>
            <person name="Ren L."/>
            <person name="Wei S."/>
            <person name="Kumari S."/>
            <person name="Faga B."/>
            <person name="Levy M.J."/>
            <person name="McMahan L."/>
            <person name="Van Buren P."/>
            <person name="Vaughn M.W."/>
            <person name="Ying K."/>
            <person name="Yeh C.-T."/>
            <person name="Emrich S.J."/>
            <person name="Jia Y."/>
            <person name="Kalyanaraman A."/>
            <person name="Hsia A.-P."/>
            <person name="Barbazuk W.B."/>
            <person name="Baucom R.S."/>
            <person name="Brutnell T.P."/>
            <person name="Carpita N.C."/>
            <person name="Chaparro C."/>
            <person name="Chia J.-M."/>
            <person name="Deragon J.-M."/>
            <person name="Estill J.C."/>
            <person name="Fu Y."/>
            <person name="Jeddeloh J.A."/>
            <person name="Han Y."/>
            <person name="Lee H."/>
            <person name="Li P."/>
            <person name="Lisch D.R."/>
            <person name="Liu S."/>
            <person name="Liu Z."/>
            <person name="Nagel D.H."/>
            <person name="McCann M.C."/>
            <person name="SanMiguel P."/>
            <person name="Myers A.M."/>
            <person name="Nettleton D."/>
            <person name="Nguyen J."/>
            <person name="Penning B.W."/>
            <person name="Ponnala L."/>
            <person name="Schneider K.L."/>
            <person name="Schwartz D.C."/>
            <person name="Sharma A."/>
            <person name="Soderlund C."/>
            <person name="Springer N.M."/>
            <person name="Sun Q."/>
            <person name="Wang H."/>
            <person name="Waterman M."/>
            <person name="Westerman R."/>
            <person name="Wolfgruber T.K."/>
            <person name="Yang L."/>
            <person name="Yu Y."/>
            <person name="Zhang L."/>
            <person name="Zhou S."/>
            <person name="Zhu Q."/>
            <person name="Bennetzen J.L."/>
            <person name="Dawe R.K."/>
            <person name="Jiang J."/>
            <person name="Jiang N."/>
            <person name="Presting G.G."/>
            <person name="Wessler S.R."/>
            <person name="Aluru S."/>
            <person name="Martienssen R.A."/>
            <person name="Clifton S.W."/>
            <person name="McCombie W.R."/>
            <person name="Wing R.A."/>
            <person name="Wilson R.K."/>
        </authorList>
    </citation>
    <scope>NUCLEOTIDE SEQUENCE [LARGE SCALE GENOMIC DNA]</scope>
    <source>
        <strain evidence="3">cv. B73</strain>
    </source>
</reference>
<dbReference type="Gramene" id="Zm00001eb349460_T001">
    <property type="protein sequence ID" value="Zm00001eb349460_P001"/>
    <property type="gene ID" value="Zm00001eb349460"/>
</dbReference>
<protein>
    <submittedName>
        <fullName evidence="2">Uncharacterized protein</fullName>
    </submittedName>
</protein>
<feature type="compositionally biased region" description="Basic and acidic residues" evidence="1">
    <location>
        <begin position="179"/>
        <end position="191"/>
    </location>
</feature>
<evidence type="ECO:0000256" key="1">
    <source>
        <dbReference type="SAM" id="MobiDB-lite"/>
    </source>
</evidence>
<dbReference type="InParanoid" id="A0A804QM73"/>
<dbReference type="EnsemblPlants" id="Zm00001eb349460_T001">
    <property type="protein sequence ID" value="Zm00001eb349460_P001"/>
    <property type="gene ID" value="Zm00001eb349460"/>
</dbReference>
<feature type="compositionally biased region" description="Gly residues" evidence="1">
    <location>
        <begin position="168"/>
        <end position="177"/>
    </location>
</feature>
<name>A0A804QM73_MAIZE</name>
<proteinExistence type="predicted"/>
<sequence length="478" mass="49487">GCLARFVCRSVGSSGGCACACAAEGEWGAHRKPTNLEFYVPEERGRRRPPAVAVRCPSQPSASVVPGRREQRELAAAAAAAAAASASVHLVGEGGGRDHPHPHPGGGAGHAVVVHPGRRDAAQEAVVETGPGGGGVVGERARGRVVEVADLRRSVVVVRGAGAHGGEGRVGVGGGRAVGRREEGDGPRGEEVLGGGVGGGAGAGGVAAPSPAAAEPLHALEVEAVLLEVGRDVLAREAVDAHELHYGLGHGVLDAELRHGVHEALVQLRRPHEARALERPRRLVAAPAPAPAAGSRGRRRAAAVDVGDGARPAGAVRRDVEGHGEIGRDERLRERHQLVRPRELLLLLLAAREPAGLLLLPHGRGFFLCSLLTDGQSNSCSSLERVDAGGSGSQQEQRASEEGSRGYFEVDLSSSSFPALLSPLLSLPCLSRVCLGRKGVFACCCCCYSCRAMISSSLLFLMLLLLMISERGESWVLS</sequence>
<evidence type="ECO:0000313" key="3">
    <source>
        <dbReference type="Proteomes" id="UP000007305"/>
    </source>
</evidence>
<evidence type="ECO:0000313" key="2">
    <source>
        <dbReference type="EnsemblPlants" id="Zm00001eb349460_P001"/>
    </source>
</evidence>
<dbReference type="Proteomes" id="UP000007305">
    <property type="component" value="Chromosome 8"/>
</dbReference>
<reference evidence="2" key="2">
    <citation type="submission" date="2019-07" db="EMBL/GenBank/DDBJ databases">
        <authorList>
            <person name="Seetharam A."/>
            <person name="Woodhouse M."/>
            <person name="Cannon E."/>
        </authorList>
    </citation>
    <scope>NUCLEOTIDE SEQUENCE [LARGE SCALE GENOMIC DNA]</scope>
    <source>
        <strain evidence="2">cv. B73</strain>
    </source>
</reference>
<feature type="region of interest" description="Disordered" evidence="1">
    <location>
        <begin position="286"/>
        <end position="308"/>
    </location>
</feature>
<keyword evidence="3" id="KW-1185">Reference proteome</keyword>
<feature type="compositionally biased region" description="Low complexity" evidence="1">
    <location>
        <begin position="286"/>
        <end position="295"/>
    </location>
</feature>
<feature type="region of interest" description="Disordered" evidence="1">
    <location>
        <begin position="168"/>
        <end position="191"/>
    </location>
</feature>
<reference evidence="2" key="3">
    <citation type="submission" date="2021-05" db="UniProtKB">
        <authorList>
            <consortium name="EnsemblPlants"/>
        </authorList>
    </citation>
    <scope>IDENTIFICATION</scope>
    <source>
        <strain evidence="2">cv. B73</strain>
    </source>
</reference>
<feature type="region of interest" description="Disordered" evidence="1">
    <location>
        <begin position="383"/>
        <end position="402"/>
    </location>
</feature>